<evidence type="ECO:0000256" key="1">
    <source>
        <dbReference type="SAM" id="MobiDB-lite"/>
    </source>
</evidence>
<comment type="caution">
    <text evidence="2">The sequence shown here is derived from an EMBL/GenBank/DDBJ whole genome shotgun (WGS) entry which is preliminary data.</text>
</comment>
<accession>A0AAW1NNE2</accession>
<name>A0AAW1NNE2_9CHLO</name>
<protein>
    <submittedName>
        <fullName evidence="2">Uncharacterized protein</fullName>
    </submittedName>
</protein>
<feature type="region of interest" description="Disordered" evidence="1">
    <location>
        <begin position="1"/>
        <end position="92"/>
    </location>
</feature>
<proteinExistence type="predicted"/>
<sequence length="92" mass="9881">MTDSPRVQGLEGLLSIPEVSADPSQTWPGSRPSSGTEVTRSRSVPPATEPDSLPISPPIFLRPASLRRAPEMDRAQSEPQPQLLPSGRQTVP</sequence>
<keyword evidence="3" id="KW-1185">Reference proteome</keyword>
<organism evidence="2 3">
    <name type="scientific">Symbiochloris irregularis</name>
    <dbReference type="NCBI Taxonomy" id="706552"/>
    <lineage>
        <taxon>Eukaryota</taxon>
        <taxon>Viridiplantae</taxon>
        <taxon>Chlorophyta</taxon>
        <taxon>core chlorophytes</taxon>
        <taxon>Trebouxiophyceae</taxon>
        <taxon>Trebouxiales</taxon>
        <taxon>Trebouxiaceae</taxon>
        <taxon>Symbiochloris</taxon>
    </lineage>
</organism>
<evidence type="ECO:0000313" key="2">
    <source>
        <dbReference type="EMBL" id="KAK9788706.1"/>
    </source>
</evidence>
<feature type="compositionally biased region" description="Polar residues" evidence="1">
    <location>
        <begin position="22"/>
        <end position="42"/>
    </location>
</feature>
<gene>
    <name evidence="2" type="ORF">WJX73_003659</name>
</gene>
<dbReference type="AlphaFoldDB" id="A0AAW1NNE2"/>
<dbReference type="EMBL" id="JALJOQ010000221">
    <property type="protein sequence ID" value="KAK9788706.1"/>
    <property type="molecule type" value="Genomic_DNA"/>
</dbReference>
<dbReference type="Proteomes" id="UP001465755">
    <property type="component" value="Unassembled WGS sequence"/>
</dbReference>
<reference evidence="2 3" key="1">
    <citation type="journal article" date="2024" name="Nat. Commun.">
        <title>Phylogenomics reveals the evolutionary origins of lichenization in chlorophyte algae.</title>
        <authorList>
            <person name="Puginier C."/>
            <person name="Libourel C."/>
            <person name="Otte J."/>
            <person name="Skaloud P."/>
            <person name="Haon M."/>
            <person name="Grisel S."/>
            <person name="Petersen M."/>
            <person name="Berrin J.G."/>
            <person name="Delaux P.M."/>
            <person name="Dal Grande F."/>
            <person name="Keller J."/>
        </authorList>
    </citation>
    <scope>NUCLEOTIDE SEQUENCE [LARGE SCALE GENOMIC DNA]</scope>
    <source>
        <strain evidence="2 3">SAG 2036</strain>
    </source>
</reference>
<evidence type="ECO:0000313" key="3">
    <source>
        <dbReference type="Proteomes" id="UP001465755"/>
    </source>
</evidence>